<feature type="transmembrane region" description="Helical" evidence="1">
    <location>
        <begin position="324"/>
        <end position="347"/>
    </location>
</feature>
<evidence type="ECO:0000313" key="3">
    <source>
        <dbReference type="Proteomes" id="UP001203687"/>
    </source>
</evidence>
<evidence type="ECO:0000256" key="1">
    <source>
        <dbReference type="SAM" id="Phobius"/>
    </source>
</evidence>
<reference evidence="2" key="1">
    <citation type="submission" date="2022-04" db="EMBL/GenBank/DDBJ databases">
        <authorList>
            <person name="Ren T."/>
        </authorList>
    </citation>
    <scope>NUCLEOTIDE SEQUENCE</scope>
    <source>
        <strain evidence="2">F63249</strain>
    </source>
</reference>
<proteinExistence type="predicted"/>
<feature type="transmembrane region" description="Helical" evidence="1">
    <location>
        <begin position="30"/>
        <end position="49"/>
    </location>
</feature>
<evidence type="ECO:0000313" key="2">
    <source>
        <dbReference type="EMBL" id="MCK8481771.1"/>
    </source>
</evidence>
<keyword evidence="3" id="KW-1185">Reference proteome</keyword>
<gene>
    <name evidence="2" type="ORF">MUY34_14155</name>
</gene>
<dbReference type="Proteomes" id="UP001203687">
    <property type="component" value="Unassembled WGS sequence"/>
</dbReference>
<sequence length="352" mass="40880">MSENLPNNNPNEEVDLGVLFNAIGRFFDKIFGFISCIFKGIFSYIIYLLKAVIDNFKLIAIVLLGSLLIGFGIEKMKEPLYYSEMLIKPYFESKYQLVSNIDYYNSLLESENLGELSTIFEISEDEARTLKGFEIEIGPETENDLVVQYDNYIKSIDSVRAQDVSFEDFVDNRDLYSSDLFSVKVEASKRDVFKKLSNGFDTEFSKNKYSQKRMRIRDSTLVVKKETYLRNLRKIDSLQALYIKILNKESEKGAVTIGMEGFMPLTQERIPTREFDLFQSELRLRDSIRVLDQLKIEESVYYDVLSDFSEIGLRSNDLSKRYSLILPALALVFMMLIFIAINAIRFVKNYEK</sequence>
<name>A0ABT0HBP3_9FLAO</name>
<comment type="caution">
    <text evidence="2">The sequence shown here is derived from an EMBL/GenBank/DDBJ whole genome shotgun (WGS) entry which is preliminary data.</text>
</comment>
<accession>A0ABT0HBP3</accession>
<feature type="transmembrane region" description="Helical" evidence="1">
    <location>
        <begin position="55"/>
        <end position="73"/>
    </location>
</feature>
<dbReference type="RefSeq" id="WP_248413605.1">
    <property type="nucleotide sequence ID" value="NZ_JALPQF010000015.1"/>
</dbReference>
<organism evidence="2 3">
    <name type="scientific">Psychroserpens algicola</name>
    <dbReference type="NCBI Taxonomy" id="1719034"/>
    <lineage>
        <taxon>Bacteria</taxon>
        <taxon>Pseudomonadati</taxon>
        <taxon>Bacteroidota</taxon>
        <taxon>Flavobacteriia</taxon>
        <taxon>Flavobacteriales</taxon>
        <taxon>Flavobacteriaceae</taxon>
        <taxon>Psychroserpens</taxon>
    </lineage>
</organism>
<keyword evidence="1" id="KW-0812">Transmembrane</keyword>
<keyword evidence="1" id="KW-0472">Membrane</keyword>
<keyword evidence="1" id="KW-1133">Transmembrane helix</keyword>
<dbReference type="EMBL" id="JALPQF010000015">
    <property type="protein sequence ID" value="MCK8481771.1"/>
    <property type="molecule type" value="Genomic_DNA"/>
</dbReference>
<protein>
    <submittedName>
        <fullName evidence="2">Uncharacterized protein</fullName>
    </submittedName>
</protein>